<reference evidence="11 12" key="2">
    <citation type="submission" date="2018-11" db="EMBL/GenBank/DDBJ databases">
        <authorList>
            <consortium name="Pathogen Informatics"/>
        </authorList>
    </citation>
    <scope>NUCLEOTIDE SEQUENCE [LARGE SCALE GENOMIC DNA]</scope>
</reference>
<dbReference type="WBParaSite" id="TCNE_0001434501-mRNA-1">
    <property type="protein sequence ID" value="TCNE_0001434501-mRNA-1"/>
    <property type="gene ID" value="TCNE_0001434501"/>
</dbReference>
<proteinExistence type="predicted"/>
<evidence type="ECO:0000313" key="11">
    <source>
        <dbReference type="EMBL" id="VDM45666.1"/>
    </source>
</evidence>
<evidence type="ECO:0000256" key="3">
    <source>
        <dbReference type="ARBA" id="ARBA00022692"/>
    </source>
</evidence>
<dbReference type="EMBL" id="UYWY01022200">
    <property type="protein sequence ID" value="VDM45666.1"/>
    <property type="molecule type" value="Genomic_DNA"/>
</dbReference>
<dbReference type="Pfam" id="PF01565">
    <property type="entry name" value="FAD_binding_4"/>
    <property type="match status" value="1"/>
</dbReference>
<dbReference type="GO" id="GO:0005737">
    <property type="term" value="C:cytoplasm"/>
    <property type="evidence" value="ECO:0007669"/>
    <property type="project" value="TreeGrafter"/>
</dbReference>
<evidence type="ECO:0000313" key="13">
    <source>
        <dbReference type="WBParaSite" id="TCNE_0001434501-mRNA-1"/>
    </source>
</evidence>
<evidence type="ECO:0000256" key="7">
    <source>
        <dbReference type="ARBA" id="ARBA00051033"/>
    </source>
</evidence>
<name>A0A183V0S5_TOXCA</name>
<sequence length="532" mass="60974">MSVTTGVGRRTQSLPHFFLEKIIFWLSSLFVLFFILPATLLYDRLTYLRNAFILAIQSAPKAHNRKVAVLQKQIREWNDGGRKKRLCNARPAWQMMGYRLANYKNQMLRIHTDYLVDILEVFARLRTHRIISVDEENRTVQVEPSVTIGQLLDCLLPLGFTIPLVPAFDDLTIGGLINGCGIASSSRKYGLFQHICISYDVLMPDGSVITTSKRSSQSSENQALFYGVPWSHGTLGFVVSATIRIIPCKPFVRLTYLPCNSVEAAGDILREEAVRRENEFVDAILFSREMGVVMKGAFDDGPARNQKSNPIGKWYKPWFFKYVKQIGHSGNVVTEYVPIRDYYRRHSRSIFWGIQDALPFGNDFIFRYALGWASPPKVSLLKLVAAIGPLRKLLDRSYVFQDLLVPAVNLDEALHIVHGEMEVYPLWLCPVNLPSTPGIIRQRTGRNIIYVDIGVYGESEKSEFKPKEAVQRIDRFLRAVAGVQMLYADTYMDRSEFWEMFDSSLYEWLRVKYGCRGALPDVYEKTFRPARY</sequence>
<dbReference type="Gene3D" id="3.30.465.10">
    <property type="match status" value="1"/>
</dbReference>
<gene>
    <name evidence="11" type="ORF">TCNE_LOCUS14345</name>
</gene>
<evidence type="ECO:0000256" key="5">
    <source>
        <dbReference type="ARBA" id="ARBA00023002"/>
    </source>
</evidence>
<feature type="domain" description="FAD-binding PCMH-type" evidence="10">
    <location>
        <begin position="54"/>
        <end position="248"/>
    </location>
</feature>
<protein>
    <recommendedName>
        <fullName evidence="2">Delta(24)-sterol reductase</fullName>
        <ecNumber evidence="2">1.3.1.72</ecNumber>
    </recommendedName>
</protein>
<dbReference type="Proteomes" id="UP000050794">
    <property type="component" value="Unassembled WGS sequence"/>
</dbReference>
<feature type="transmembrane region" description="Helical" evidence="9">
    <location>
        <begin position="22"/>
        <end position="42"/>
    </location>
</feature>
<organism evidence="12 13">
    <name type="scientific">Toxocara canis</name>
    <name type="common">Canine roundworm</name>
    <dbReference type="NCBI Taxonomy" id="6265"/>
    <lineage>
        <taxon>Eukaryota</taxon>
        <taxon>Metazoa</taxon>
        <taxon>Ecdysozoa</taxon>
        <taxon>Nematoda</taxon>
        <taxon>Chromadorea</taxon>
        <taxon>Rhabditida</taxon>
        <taxon>Spirurina</taxon>
        <taxon>Ascaridomorpha</taxon>
        <taxon>Ascaridoidea</taxon>
        <taxon>Toxocaridae</taxon>
        <taxon>Toxocara</taxon>
    </lineage>
</organism>
<keyword evidence="4 9" id="KW-1133">Transmembrane helix</keyword>
<evidence type="ECO:0000256" key="6">
    <source>
        <dbReference type="ARBA" id="ARBA00023136"/>
    </source>
</evidence>
<comment type="catalytic activity">
    <reaction evidence="7">
        <text>lanosterol + NADPH + H(+) = 24,25-dihydrolanosterol + NADP(+)</text>
        <dbReference type="Rhea" id="RHEA:33919"/>
        <dbReference type="ChEBI" id="CHEBI:15378"/>
        <dbReference type="ChEBI" id="CHEBI:16521"/>
        <dbReference type="ChEBI" id="CHEBI:28113"/>
        <dbReference type="ChEBI" id="CHEBI:57783"/>
        <dbReference type="ChEBI" id="CHEBI:58349"/>
    </reaction>
    <physiologicalReaction direction="left-to-right" evidence="7">
        <dbReference type="Rhea" id="RHEA:33920"/>
    </physiologicalReaction>
</comment>
<dbReference type="InterPro" id="IPR040165">
    <property type="entry name" value="Diminuto-like"/>
</dbReference>
<dbReference type="GO" id="GO:0071949">
    <property type="term" value="F:FAD binding"/>
    <property type="evidence" value="ECO:0007669"/>
    <property type="project" value="InterPro"/>
</dbReference>
<evidence type="ECO:0000313" key="12">
    <source>
        <dbReference type="Proteomes" id="UP000050794"/>
    </source>
</evidence>
<dbReference type="InterPro" id="IPR016169">
    <property type="entry name" value="FAD-bd_PCMH_sub2"/>
</dbReference>
<dbReference type="EC" id="1.3.1.72" evidence="2"/>
<keyword evidence="12" id="KW-1185">Reference proteome</keyword>
<dbReference type="InterPro" id="IPR036318">
    <property type="entry name" value="FAD-bd_PCMH-like_sf"/>
</dbReference>
<dbReference type="AlphaFoldDB" id="A0A183V0S5"/>
<keyword evidence="3 9" id="KW-0812">Transmembrane</keyword>
<comment type="subcellular location">
    <subcellularLocation>
        <location evidence="1">Membrane</location>
        <topology evidence="1">Single-pass membrane protein</topology>
    </subcellularLocation>
</comment>
<dbReference type="GO" id="GO:0008202">
    <property type="term" value="P:steroid metabolic process"/>
    <property type="evidence" value="ECO:0007669"/>
    <property type="project" value="TreeGrafter"/>
</dbReference>
<evidence type="ECO:0000256" key="1">
    <source>
        <dbReference type="ARBA" id="ARBA00004167"/>
    </source>
</evidence>
<comment type="catalytic activity">
    <reaction evidence="8">
        <text>5alpha-cholest-8-en-3beta-ol + NADP(+) = zymosterol + NADPH + H(+)</text>
        <dbReference type="Rhea" id="RHEA:36399"/>
        <dbReference type="ChEBI" id="CHEBI:15378"/>
        <dbReference type="ChEBI" id="CHEBI:16608"/>
        <dbReference type="ChEBI" id="CHEBI:18252"/>
        <dbReference type="ChEBI" id="CHEBI:57783"/>
        <dbReference type="ChEBI" id="CHEBI:58349"/>
        <dbReference type="EC" id="1.3.1.72"/>
    </reaction>
    <physiologicalReaction direction="right-to-left" evidence="8">
        <dbReference type="Rhea" id="RHEA:36401"/>
    </physiologicalReaction>
</comment>
<dbReference type="SUPFAM" id="SSF56176">
    <property type="entry name" value="FAD-binding/transporter-associated domain-like"/>
    <property type="match status" value="1"/>
</dbReference>
<evidence type="ECO:0000256" key="4">
    <source>
        <dbReference type="ARBA" id="ARBA00022989"/>
    </source>
</evidence>
<accession>A0A183V0S5</accession>
<evidence type="ECO:0000256" key="8">
    <source>
        <dbReference type="ARBA" id="ARBA00052927"/>
    </source>
</evidence>
<dbReference type="PROSITE" id="PS51387">
    <property type="entry name" value="FAD_PCMH"/>
    <property type="match status" value="1"/>
</dbReference>
<reference evidence="13" key="1">
    <citation type="submission" date="2016-06" db="UniProtKB">
        <authorList>
            <consortium name="WormBaseParasite"/>
        </authorList>
    </citation>
    <scope>IDENTIFICATION</scope>
</reference>
<dbReference type="GO" id="GO:0016020">
    <property type="term" value="C:membrane"/>
    <property type="evidence" value="ECO:0007669"/>
    <property type="project" value="UniProtKB-SubCell"/>
</dbReference>
<evidence type="ECO:0000256" key="9">
    <source>
        <dbReference type="SAM" id="Phobius"/>
    </source>
</evidence>
<dbReference type="PANTHER" id="PTHR10801:SF0">
    <property type="entry name" value="DELTA(24)-STEROL REDUCTASE"/>
    <property type="match status" value="1"/>
</dbReference>
<dbReference type="GO" id="GO:0000246">
    <property type="term" value="F:Delta24(24-1) sterol reductase activity"/>
    <property type="evidence" value="ECO:0007669"/>
    <property type="project" value="TreeGrafter"/>
</dbReference>
<keyword evidence="5" id="KW-0560">Oxidoreductase</keyword>
<keyword evidence="6 9" id="KW-0472">Membrane</keyword>
<evidence type="ECO:0000259" key="10">
    <source>
        <dbReference type="PROSITE" id="PS51387"/>
    </source>
</evidence>
<evidence type="ECO:0000256" key="2">
    <source>
        <dbReference type="ARBA" id="ARBA00012405"/>
    </source>
</evidence>
<dbReference type="PANTHER" id="PTHR10801">
    <property type="entry name" value="24-DEHYDROCHOLESTEROL REDUCTASE"/>
    <property type="match status" value="1"/>
</dbReference>
<dbReference type="InterPro" id="IPR006094">
    <property type="entry name" value="Oxid_FAD_bind_N"/>
</dbReference>
<dbReference type="InterPro" id="IPR016166">
    <property type="entry name" value="FAD-bd_PCMH"/>
</dbReference>
<dbReference type="GO" id="GO:0050614">
    <property type="term" value="F:Delta24-sterol reductase activity"/>
    <property type="evidence" value="ECO:0007669"/>
    <property type="project" value="UniProtKB-EC"/>
</dbReference>